<organism evidence="5 6">
    <name type="scientific">Nicotiana sylvestris</name>
    <name type="common">Wood tobacco</name>
    <name type="synonym">South American tobacco</name>
    <dbReference type="NCBI Taxonomy" id="4096"/>
    <lineage>
        <taxon>Eukaryota</taxon>
        <taxon>Viridiplantae</taxon>
        <taxon>Streptophyta</taxon>
        <taxon>Embryophyta</taxon>
        <taxon>Tracheophyta</taxon>
        <taxon>Spermatophyta</taxon>
        <taxon>Magnoliopsida</taxon>
        <taxon>eudicotyledons</taxon>
        <taxon>Gunneridae</taxon>
        <taxon>Pentapetalae</taxon>
        <taxon>asterids</taxon>
        <taxon>lamiids</taxon>
        <taxon>Solanales</taxon>
        <taxon>Solanaceae</taxon>
        <taxon>Nicotianoideae</taxon>
        <taxon>Nicotianeae</taxon>
        <taxon>Nicotiana</taxon>
    </lineage>
</organism>
<evidence type="ECO:0000313" key="5">
    <source>
        <dbReference type="Proteomes" id="UP000189701"/>
    </source>
</evidence>
<dbReference type="InterPro" id="IPR029016">
    <property type="entry name" value="GAF-like_dom_sf"/>
</dbReference>
<comment type="similarity">
    <text evidence="1">Belongs to the peptidase C48 family.</text>
</comment>
<dbReference type="SUPFAM" id="SSF55781">
    <property type="entry name" value="GAF domain-like"/>
    <property type="match status" value="1"/>
</dbReference>
<dbReference type="RefSeq" id="XP_009766017.1">
    <property type="nucleotide sequence ID" value="XM_009767715.1"/>
</dbReference>
<sequence>MKMAGRNEAFRICGSVSEALSYMPCPLQYTEPNTKNDLWVFWSQHNNEFPSVFPSTADTTIYHDTIKEKIASALKNAYISDNFGCWLVQFWAPVTTKDQFFLTTCDLPFGLTKLHEGLCFYRSECLKFRISIVTENENQLGPTGRVFKHGLPEMSPDISRYSAADFPQHSSAFTAGLGNYLAVPVFVPLSNECAGVLEIIGDKKGSFSQDLVQMVYEMLKKVDLRSSNMYGHPDKKQGIKGLARALKEIEEQLSFICRTHQLPLAQTWLPILDRSNVERFTTTEEQFCICTSAGYEFRAACDMFHLGKSQGVVGKAFLTRSSCFCSDITQLSMTEYPLAHVAHRVGLHSSFAICLQSSYTGDYLYLLEFFLPQDNKSDCRSPQTILNMLLASMKRQFRSFKLASGQKLGEKLSVEIIPVPSDDGLNSFEICHSVKPLSDIEAVAIQWFNPLNRLLKSGNTVNIYPENIDLTTSSRTSNSTTNLTNVRVLTNRVVSNNSEEESMMKISEGHHRINSVVLQQSVGAKVNGTETTLASQSPNSLGTKHLEINDMNYSSDQLESPKVADSHCEESSGGDQLCHDNTTSLTHAAKPTTQAAGVQNESIIPRKCPNFLLSGVHADELERLAKVSKLYYREELQSSCEGVQAYEVFDVSSEEDATRMRKPVVPRAIVKGDHPFKTSITEEIPVSIIDEFSKFVQTKSIRTRRNKVCEKKDDILEEQFDLGIASIAERTWFFELHYAGIGINDMHIDVIFYYLRKKAKYGNIRMTTTDNYFSSIIEEVYNKSIKDSMNAKNQIFDMIKKLREYVLGFYILCNTPWVFVDYVLMPINVKYAWHWVLGILSLHDCCIYIYDSMRSPGHDVVIHKALHSFAVMIPLLLNTTTFYQQRSDIATNISHYLGKKDLSEPFALTSVDNLPQQEKTDCGIYCSAFAEYFIEGKKIPVDKNIFDPTRLRTRYGALLYYYGKKKQLEYLVSEDEATGRLDKPCVSKRRNTKTN</sequence>
<dbReference type="Gene3D" id="3.30.450.40">
    <property type="match status" value="1"/>
</dbReference>
<keyword evidence="3" id="KW-0378">Hydrolase</keyword>
<accession>A0A1U7VD58</accession>
<dbReference type="InterPro" id="IPR038765">
    <property type="entry name" value="Papain-like_cys_pep_sf"/>
</dbReference>
<evidence type="ECO:0000256" key="3">
    <source>
        <dbReference type="ARBA" id="ARBA00022801"/>
    </source>
</evidence>
<dbReference type="GO" id="GO:0006508">
    <property type="term" value="P:proteolysis"/>
    <property type="evidence" value="ECO:0007669"/>
    <property type="project" value="UniProtKB-KW"/>
</dbReference>
<dbReference type="Pfam" id="PF02902">
    <property type="entry name" value="Peptidase_C48"/>
    <property type="match status" value="1"/>
</dbReference>
<feature type="domain" description="Ubiquitin-like protease family profile" evidence="4">
    <location>
        <begin position="706"/>
        <end position="933"/>
    </location>
</feature>
<dbReference type="InterPro" id="IPR045012">
    <property type="entry name" value="NLP"/>
</dbReference>
<dbReference type="RefSeq" id="XP_009766018.1">
    <property type="nucleotide sequence ID" value="XM_009767716.1"/>
</dbReference>
<evidence type="ECO:0000256" key="1">
    <source>
        <dbReference type="ARBA" id="ARBA00005234"/>
    </source>
</evidence>
<evidence type="ECO:0000313" key="7">
    <source>
        <dbReference type="RefSeq" id="XP_009766018.1"/>
    </source>
</evidence>
<dbReference type="GO" id="GO:0003700">
    <property type="term" value="F:DNA-binding transcription factor activity"/>
    <property type="evidence" value="ECO:0007669"/>
    <property type="project" value="InterPro"/>
</dbReference>
<dbReference type="STRING" id="4096.A0A1U7VD58"/>
<protein>
    <submittedName>
        <fullName evidence="6">Uncharacterized protein LOC104217455 isoform X1</fullName>
    </submittedName>
    <submittedName>
        <fullName evidence="7">Uncharacterized protein LOC104217455 isoform X2</fullName>
    </submittedName>
</protein>
<dbReference type="InterPro" id="IPR055081">
    <property type="entry name" value="NLP1-9_GAF"/>
</dbReference>
<dbReference type="PANTHER" id="PTHR32002:SF62">
    <property type="entry name" value="PROTEIN NLP6-LIKE ISOFORM X1"/>
    <property type="match status" value="1"/>
</dbReference>
<name>A0A1U7VD58_NICSY</name>
<keyword evidence="5" id="KW-1185">Reference proteome</keyword>
<dbReference type="Gene3D" id="3.40.395.10">
    <property type="entry name" value="Adenoviral Proteinase, Chain A"/>
    <property type="match status" value="1"/>
</dbReference>
<proteinExistence type="inferred from homology"/>
<evidence type="ECO:0000259" key="4">
    <source>
        <dbReference type="PROSITE" id="PS50600"/>
    </source>
</evidence>
<dbReference type="PROSITE" id="PS50600">
    <property type="entry name" value="ULP_PROTEASE"/>
    <property type="match status" value="1"/>
</dbReference>
<dbReference type="SUPFAM" id="SSF54001">
    <property type="entry name" value="Cysteine proteinases"/>
    <property type="match status" value="1"/>
</dbReference>
<dbReference type="Proteomes" id="UP000189701">
    <property type="component" value="Unplaced"/>
</dbReference>
<dbReference type="AlphaFoldDB" id="A0A1U7VD58"/>
<evidence type="ECO:0000256" key="2">
    <source>
        <dbReference type="ARBA" id="ARBA00022670"/>
    </source>
</evidence>
<reference evidence="5" key="1">
    <citation type="journal article" date="2013" name="Genome Biol.">
        <title>Reference genomes and transcriptomes of Nicotiana sylvestris and Nicotiana tomentosiformis.</title>
        <authorList>
            <person name="Sierro N."/>
            <person name="Battey J.N."/>
            <person name="Ouadi S."/>
            <person name="Bovet L."/>
            <person name="Goepfert S."/>
            <person name="Bakaher N."/>
            <person name="Peitsch M.C."/>
            <person name="Ivanov N.V."/>
        </authorList>
    </citation>
    <scope>NUCLEOTIDE SEQUENCE [LARGE SCALE GENOMIC DNA]</scope>
</reference>
<dbReference type="Pfam" id="PF22922">
    <property type="entry name" value="GAF_NLP"/>
    <property type="match status" value="1"/>
</dbReference>
<dbReference type="eggNOG" id="ENOG502QRQ2">
    <property type="taxonomic scope" value="Eukaryota"/>
</dbReference>
<reference evidence="6 7" key="2">
    <citation type="submission" date="2025-04" db="UniProtKB">
        <authorList>
            <consortium name="RefSeq"/>
        </authorList>
    </citation>
    <scope>IDENTIFICATION</scope>
    <source>
        <tissue evidence="6 7">Leaf</tissue>
    </source>
</reference>
<dbReference type="InterPro" id="IPR003653">
    <property type="entry name" value="Peptidase_C48_C"/>
</dbReference>
<gene>
    <name evidence="6 7" type="primary">LOC104217455</name>
</gene>
<evidence type="ECO:0000313" key="6">
    <source>
        <dbReference type="RefSeq" id="XP_009766017.1"/>
    </source>
</evidence>
<keyword evidence="2" id="KW-0645">Protease</keyword>
<dbReference type="GO" id="GO:0008234">
    <property type="term" value="F:cysteine-type peptidase activity"/>
    <property type="evidence" value="ECO:0007669"/>
    <property type="project" value="InterPro"/>
</dbReference>
<dbReference type="PANTHER" id="PTHR32002">
    <property type="entry name" value="PROTEIN NLP8"/>
    <property type="match status" value="1"/>
</dbReference>